<proteinExistence type="predicted"/>
<protein>
    <submittedName>
        <fullName evidence="2">Uncharacterized protein</fullName>
    </submittedName>
</protein>
<dbReference type="EMBL" id="JAXCGZ010020919">
    <property type="protein sequence ID" value="KAK7063170.1"/>
    <property type="molecule type" value="Genomic_DNA"/>
</dbReference>
<name>A0AAN8WMX1_HALRR</name>
<feature type="signal peptide" evidence="1">
    <location>
        <begin position="1"/>
        <end position="29"/>
    </location>
</feature>
<dbReference type="AlphaFoldDB" id="A0AAN8WMX1"/>
<comment type="caution">
    <text evidence="2">The sequence shown here is derived from an EMBL/GenBank/DDBJ whole genome shotgun (WGS) entry which is preliminary data.</text>
</comment>
<dbReference type="PANTHER" id="PTHR33361:SF2">
    <property type="entry name" value="DUF885 DOMAIN-CONTAINING PROTEIN"/>
    <property type="match status" value="1"/>
</dbReference>
<organism evidence="2 3">
    <name type="scientific">Halocaridina rubra</name>
    <name type="common">Hawaiian red shrimp</name>
    <dbReference type="NCBI Taxonomy" id="373956"/>
    <lineage>
        <taxon>Eukaryota</taxon>
        <taxon>Metazoa</taxon>
        <taxon>Ecdysozoa</taxon>
        <taxon>Arthropoda</taxon>
        <taxon>Crustacea</taxon>
        <taxon>Multicrustacea</taxon>
        <taxon>Malacostraca</taxon>
        <taxon>Eumalacostraca</taxon>
        <taxon>Eucarida</taxon>
        <taxon>Decapoda</taxon>
        <taxon>Pleocyemata</taxon>
        <taxon>Caridea</taxon>
        <taxon>Atyoidea</taxon>
        <taxon>Atyidae</taxon>
        <taxon>Halocaridina</taxon>
    </lineage>
</organism>
<dbReference type="PANTHER" id="PTHR33361">
    <property type="entry name" value="GLR0591 PROTEIN"/>
    <property type="match status" value="1"/>
</dbReference>
<evidence type="ECO:0000313" key="2">
    <source>
        <dbReference type="EMBL" id="KAK7063170.1"/>
    </source>
</evidence>
<dbReference type="Pfam" id="PF05960">
    <property type="entry name" value="DUF885"/>
    <property type="match status" value="1"/>
</dbReference>
<sequence length="250" mass="28138">MGEITLKTSLCLLTLLVTLAVLETPYCHAAAIVAPSPSLSPEVASLMQEYWDWTLSSSPEYSTFFGIHDNDHLLDDMSLAGYQSRYDQFKEFHKQAVALQANYTSPYDSVNLRALVAEFENYLDSFYYERYLTPLSYLGGIHSDFSDGLSYMLTDKLDDYKKILSRIHAFPTQIEQVGELLRIGVSKGIVMHNISMKGVVDEIGGHVVDKAEDSPFWEHFSNITTPDATAEGIEEIQKTARSIILDEEKT</sequence>
<reference evidence="2 3" key="1">
    <citation type="submission" date="2023-11" db="EMBL/GenBank/DDBJ databases">
        <title>Halocaridina rubra genome assembly.</title>
        <authorList>
            <person name="Smith C."/>
        </authorList>
    </citation>
    <scope>NUCLEOTIDE SEQUENCE [LARGE SCALE GENOMIC DNA]</scope>
    <source>
        <strain evidence="2">EP-1</strain>
        <tissue evidence="2">Whole</tissue>
    </source>
</reference>
<keyword evidence="1" id="KW-0732">Signal</keyword>
<accession>A0AAN8WMX1</accession>
<dbReference type="Proteomes" id="UP001381693">
    <property type="component" value="Unassembled WGS sequence"/>
</dbReference>
<gene>
    <name evidence="2" type="ORF">SK128_021923</name>
</gene>
<dbReference type="InterPro" id="IPR010281">
    <property type="entry name" value="DUF885"/>
</dbReference>
<keyword evidence="3" id="KW-1185">Reference proteome</keyword>
<evidence type="ECO:0000313" key="3">
    <source>
        <dbReference type="Proteomes" id="UP001381693"/>
    </source>
</evidence>
<evidence type="ECO:0000256" key="1">
    <source>
        <dbReference type="SAM" id="SignalP"/>
    </source>
</evidence>
<feature type="chain" id="PRO_5042978333" evidence="1">
    <location>
        <begin position="30"/>
        <end position="250"/>
    </location>
</feature>